<organism evidence="3 4">
    <name type="scientific">Ramlibacter humi</name>
    <dbReference type="NCBI Taxonomy" id="2530451"/>
    <lineage>
        <taxon>Bacteria</taxon>
        <taxon>Pseudomonadati</taxon>
        <taxon>Pseudomonadota</taxon>
        <taxon>Betaproteobacteria</taxon>
        <taxon>Burkholderiales</taxon>
        <taxon>Comamonadaceae</taxon>
        <taxon>Ramlibacter</taxon>
    </lineage>
</organism>
<dbReference type="InterPro" id="IPR005804">
    <property type="entry name" value="FA_desaturase_dom"/>
</dbReference>
<dbReference type="RefSeq" id="WP_135248156.1">
    <property type="nucleotide sequence ID" value="NZ_SMLK01000001.1"/>
</dbReference>
<reference evidence="3 4" key="1">
    <citation type="submission" date="2019-03" db="EMBL/GenBank/DDBJ databases">
        <title>Ramlibacter sp. 18x22-1, whole genome shotgun sequence.</title>
        <authorList>
            <person name="Zhang X."/>
            <person name="Feng G."/>
            <person name="Zhu H."/>
        </authorList>
    </citation>
    <scope>NUCLEOTIDE SEQUENCE [LARGE SCALE GENOMIC DNA]</scope>
    <source>
        <strain evidence="3 4">18x22-1</strain>
    </source>
</reference>
<name>A0A4Z0CDE3_9BURK</name>
<dbReference type="Pfam" id="PF00487">
    <property type="entry name" value="FA_desaturase"/>
    <property type="match status" value="1"/>
</dbReference>
<proteinExistence type="predicted"/>
<keyword evidence="1" id="KW-1133">Transmembrane helix</keyword>
<dbReference type="Proteomes" id="UP000297839">
    <property type="component" value="Unassembled WGS sequence"/>
</dbReference>
<evidence type="ECO:0000256" key="1">
    <source>
        <dbReference type="SAM" id="Phobius"/>
    </source>
</evidence>
<protein>
    <submittedName>
        <fullName evidence="3">Fatty acid desaturase</fullName>
    </submittedName>
</protein>
<comment type="caution">
    <text evidence="3">The sequence shown here is derived from an EMBL/GenBank/DDBJ whole genome shotgun (WGS) entry which is preliminary data.</text>
</comment>
<feature type="transmembrane region" description="Helical" evidence="1">
    <location>
        <begin position="69"/>
        <end position="88"/>
    </location>
</feature>
<dbReference type="CDD" id="cd03510">
    <property type="entry name" value="Rhizobitoxine-FADS-like"/>
    <property type="match status" value="1"/>
</dbReference>
<feature type="transmembrane region" description="Helical" evidence="1">
    <location>
        <begin position="45"/>
        <end position="63"/>
    </location>
</feature>
<dbReference type="GO" id="GO:0008610">
    <property type="term" value="P:lipid biosynthetic process"/>
    <property type="evidence" value="ECO:0007669"/>
    <property type="project" value="UniProtKB-ARBA"/>
</dbReference>
<evidence type="ECO:0000313" key="3">
    <source>
        <dbReference type="EMBL" id="TFZ08219.1"/>
    </source>
</evidence>
<dbReference type="EMBL" id="SMLK01000001">
    <property type="protein sequence ID" value="TFZ08219.1"/>
    <property type="molecule type" value="Genomic_DNA"/>
</dbReference>
<dbReference type="PANTHER" id="PTHR19353">
    <property type="entry name" value="FATTY ACID DESATURASE 2"/>
    <property type="match status" value="1"/>
</dbReference>
<feature type="domain" description="Fatty acid desaturase" evidence="2">
    <location>
        <begin position="66"/>
        <end position="320"/>
    </location>
</feature>
<dbReference type="InterPro" id="IPR012171">
    <property type="entry name" value="Fatty_acid_desaturase"/>
</dbReference>
<dbReference type="OrthoDB" id="9800167at2"/>
<dbReference type="GO" id="GO:0016717">
    <property type="term" value="F:oxidoreductase activity, acting on paired donors, with oxidation of a pair of donors resulting in the reduction of molecular oxygen to two molecules of water"/>
    <property type="evidence" value="ECO:0007669"/>
    <property type="project" value="TreeGrafter"/>
</dbReference>
<gene>
    <name evidence="3" type="ORF">EZ216_03390</name>
</gene>
<evidence type="ECO:0000259" key="2">
    <source>
        <dbReference type="Pfam" id="PF00487"/>
    </source>
</evidence>
<dbReference type="PANTHER" id="PTHR19353:SF19">
    <property type="entry name" value="DELTA(5) FATTY ACID DESATURASE C-RELATED"/>
    <property type="match status" value="1"/>
</dbReference>
<accession>A0A4Z0CDE3</accession>
<dbReference type="GO" id="GO:0016020">
    <property type="term" value="C:membrane"/>
    <property type="evidence" value="ECO:0007669"/>
    <property type="project" value="TreeGrafter"/>
</dbReference>
<keyword evidence="1" id="KW-0472">Membrane</keyword>
<dbReference type="AlphaFoldDB" id="A0A4Z0CDE3"/>
<keyword evidence="1" id="KW-0812">Transmembrane</keyword>
<sequence length="348" mass="38453">MQARAGEEFREDLRRPGARNAEARRILTPAELAPLTQLSSWRSSLAIAQTLGLIAAAIALAVLTWPSPWLLVSIVAIGIAQHGLFILAHEAAHYRLFANREANDWVGRALGMSGGLSMCTYRVTHRLHHNNLYTEEDPDTAIHGGYPRGQGYLLNKLARDLVGLNAWKTFAYFFGAPAINADTNREIRPLDDTSPELRAAARADRVWVVAFHAAAPLIALAVGGWHGLLLYAVLWLVPLVTVLQPILRLRAICEHGAAEDLSSPLTAARTNRTTGSAGNLLARVFLFPHHVNYHVEHHLYPAVPHYHLPALHRLLLQKGALQSAEVRDFAETWRRVFAPRRSSRAANA</sequence>
<keyword evidence="4" id="KW-1185">Reference proteome</keyword>
<feature type="transmembrane region" description="Helical" evidence="1">
    <location>
        <begin position="206"/>
        <end position="222"/>
    </location>
</feature>
<evidence type="ECO:0000313" key="4">
    <source>
        <dbReference type="Proteomes" id="UP000297839"/>
    </source>
</evidence>